<keyword evidence="1" id="KW-0418">Kinase</keyword>
<reference evidence="1 2" key="1">
    <citation type="submission" date="2019-07" db="EMBL/GenBank/DDBJ databases">
        <title>De Novo Assembly of kiwifruit Actinidia rufa.</title>
        <authorList>
            <person name="Sugita-Konishi S."/>
            <person name="Sato K."/>
            <person name="Mori E."/>
            <person name="Abe Y."/>
            <person name="Kisaki G."/>
            <person name="Hamano K."/>
            <person name="Suezawa K."/>
            <person name="Otani M."/>
            <person name="Fukuda T."/>
            <person name="Manabe T."/>
            <person name="Gomi K."/>
            <person name="Tabuchi M."/>
            <person name="Akimitsu K."/>
            <person name="Kataoka I."/>
        </authorList>
    </citation>
    <scope>NUCLEOTIDE SEQUENCE [LARGE SCALE GENOMIC DNA]</scope>
    <source>
        <strain evidence="2">cv. Fuchu</strain>
    </source>
</reference>
<name>A0A7J0E5J1_9ERIC</name>
<protein>
    <submittedName>
        <fullName evidence="1">Phosphatidylinositol 4-kinase gamma-like protein</fullName>
    </submittedName>
</protein>
<evidence type="ECO:0000313" key="1">
    <source>
        <dbReference type="EMBL" id="GFY81522.1"/>
    </source>
</evidence>
<comment type="caution">
    <text evidence="1">The sequence shown here is derived from an EMBL/GenBank/DDBJ whole genome shotgun (WGS) entry which is preliminary data.</text>
</comment>
<dbReference type="AlphaFoldDB" id="A0A7J0E5J1"/>
<keyword evidence="1" id="KW-0808">Transferase</keyword>
<dbReference type="Proteomes" id="UP000585474">
    <property type="component" value="Unassembled WGS sequence"/>
</dbReference>
<dbReference type="GO" id="GO:0016301">
    <property type="term" value="F:kinase activity"/>
    <property type="evidence" value="ECO:0007669"/>
    <property type="project" value="UniProtKB-KW"/>
</dbReference>
<sequence length="76" mass="8632">MCSHASHIHPAAEERVRERAYSLCHRKHHVQRKLDEGIRDRRDCLGSSAGTSEVCIHGSSLPCYGSPHRRLDEITK</sequence>
<evidence type="ECO:0000313" key="2">
    <source>
        <dbReference type="Proteomes" id="UP000585474"/>
    </source>
</evidence>
<organism evidence="1 2">
    <name type="scientific">Actinidia rufa</name>
    <dbReference type="NCBI Taxonomy" id="165716"/>
    <lineage>
        <taxon>Eukaryota</taxon>
        <taxon>Viridiplantae</taxon>
        <taxon>Streptophyta</taxon>
        <taxon>Embryophyta</taxon>
        <taxon>Tracheophyta</taxon>
        <taxon>Spermatophyta</taxon>
        <taxon>Magnoliopsida</taxon>
        <taxon>eudicotyledons</taxon>
        <taxon>Gunneridae</taxon>
        <taxon>Pentapetalae</taxon>
        <taxon>asterids</taxon>
        <taxon>Ericales</taxon>
        <taxon>Actinidiaceae</taxon>
        <taxon>Actinidia</taxon>
    </lineage>
</organism>
<accession>A0A7J0E5J1</accession>
<dbReference type="EMBL" id="BJWL01000001">
    <property type="protein sequence ID" value="GFY81522.1"/>
    <property type="molecule type" value="Genomic_DNA"/>
</dbReference>
<proteinExistence type="predicted"/>
<gene>
    <name evidence="1" type="ORF">Acr_01g0013310</name>
</gene>
<keyword evidence="2" id="KW-1185">Reference proteome</keyword>